<name>A0A2I2G455_9EURO</name>
<dbReference type="Pfam" id="PF12680">
    <property type="entry name" value="SnoaL_2"/>
    <property type="match status" value="1"/>
</dbReference>
<comment type="caution">
    <text evidence="2">The sequence shown here is derived from an EMBL/GenBank/DDBJ whole genome shotgun (WGS) entry which is preliminary data.</text>
</comment>
<evidence type="ECO:0000313" key="2">
    <source>
        <dbReference type="EMBL" id="PLB47651.1"/>
    </source>
</evidence>
<protein>
    <recommendedName>
        <fullName evidence="1">SnoaL-like domain-containing protein</fullName>
    </recommendedName>
</protein>
<keyword evidence="3" id="KW-1185">Reference proteome</keyword>
<evidence type="ECO:0000259" key="1">
    <source>
        <dbReference type="Pfam" id="PF12680"/>
    </source>
</evidence>
<sequence length="134" mass="15413">MPTTEQVRAIFASFEEGNAPSFFQHVVDDVDWEVKGTFCPIAGRYKSKAEFHEGTKSLSSTWASPLKLQVRNVICDGHQAVVEMRAMDTKCWNGLPFTNEYAWVCEFNDQNQIIRIRAYMDTDLVCRAIRENQE</sequence>
<dbReference type="AlphaFoldDB" id="A0A2I2G455"/>
<dbReference type="SUPFAM" id="SSF54427">
    <property type="entry name" value="NTF2-like"/>
    <property type="match status" value="1"/>
</dbReference>
<dbReference type="Proteomes" id="UP000234275">
    <property type="component" value="Unassembled WGS sequence"/>
</dbReference>
<reference evidence="2 3" key="1">
    <citation type="submission" date="2016-12" db="EMBL/GenBank/DDBJ databases">
        <title>The genomes of Aspergillus section Nigri reveals drivers in fungal speciation.</title>
        <authorList>
            <consortium name="DOE Joint Genome Institute"/>
            <person name="Vesth T.C."/>
            <person name="Nybo J."/>
            <person name="Theobald S."/>
            <person name="Brandl J."/>
            <person name="Frisvad J.C."/>
            <person name="Nielsen K.F."/>
            <person name="Lyhne E.K."/>
            <person name="Kogle M.E."/>
            <person name="Kuo A."/>
            <person name="Riley R."/>
            <person name="Clum A."/>
            <person name="Nolan M."/>
            <person name="Lipzen A."/>
            <person name="Salamov A."/>
            <person name="Henrissat B."/>
            <person name="Wiebenga A."/>
            <person name="De Vries R.P."/>
            <person name="Grigoriev I.V."/>
            <person name="Mortensen U.H."/>
            <person name="Andersen M.R."/>
            <person name="Baker S.E."/>
        </authorList>
    </citation>
    <scope>NUCLEOTIDE SEQUENCE [LARGE SCALE GENOMIC DNA]</scope>
    <source>
        <strain evidence="2 3">IBT 23096</strain>
    </source>
</reference>
<gene>
    <name evidence="2" type="ORF">P170DRAFT_476334</name>
</gene>
<dbReference type="Gene3D" id="3.10.450.50">
    <property type="match status" value="1"/>
</dbReference>
<dbReference type="InterPro" id="IPR037401">
    <property type="entry name" value="SnoaL-like"/>
</dbReference>
<dbReference type="RefSeq" id="XP_024702953.1">
    <property type="nucleotide sequence ID" value="XM_024853338.1"/>
</dbReference>
<dbReference type="PANTHER" id="PTHR41252:SF1">
    <property type="entry name" value="BLR2505 PROTEIN"/>
    <property type="match status" value="1"/>
</dbReference>
<dbReference type="EMBL" id="MSFO01000005">
    <property type="protein sequence ID" value="PLB47651.1"/>
    <property type="molecule type" value="Genomic_DNA"/>
</dbReference>
<accession>A0A2I2G455</accession>
<dbReference type="STRING" id="1392250.A0A2I2G455"/>
<dbReference type="OrthoDB" id="10264449at2759"/>
<proteinExistence type="predicted"/>
<dbReference type="VEuPathDB" id="FungiDB:P170DRAFT_476334"/>
<dbReference type="PANTHER" id="PTHR41252">
    <property type="entry name" value="BLR2505 PROTEIN"/>
    <property type="match status" value="1"/>
</dbReference>
<feature type="domain" description="SnoaL-like" evidence="1">
    <location>
        <begin position="7"/>
        <end position="115"/>
    </location>
</feature>
<evidence type="ECO:0000313" key="3">
    <source>
        <dbReference type="Proteomes" id="UP000234275"/>
    </source>
</evidence>
<dbReference type="GeneID" id="36561036"/>
<dbReference type="InterPro" id="IPR032710">
    <property type="entry name" value="NTF2-like_dom_sf"/>
</dbReference>
<organism evidence="2 3">
    <name type="scientific">Aspergillus steynii IBT 23096</name>
    <dbReference type="NCBI Taxonomy" id="1392250"/>
    <lineage>
        <taxon>Eukaryota</taxon>
        <taxon>Fungi</taxon>
        <taxon>Dikarya</taxon>
        <taxon>Ascomycota</taxon>
        <taxon>Pezizomycotina</taxon>
        <taxon>Eurotiomycetes</taxon>
        <taxon>Eurotiomycetidae</taxon>
        <taxon>Eurotiales</taxon>
        <taxon>Aspergillaceae</taxon>
        <taxon>Aspergillus</taxon>
        <taxon>Aspergillus subgen. Circumdati</taxon>
    </lineage>
</organism>